<evidence type="ECO:0000313" key="2">
    <source>
        <dbReference type="Proteomes" id="UP000019149"/>
    </source>
</evidence>
<dbReference type="CTD" id="36342248"/>
<gene>
    <name evidence="1" type="ORF">EGR_06533</name>
</gene>
<proteinExistence type="predicted"/>
<dbReference type="AlphaFoldDB" id="W6UBY8"/>
<dbReference type="Proteomes" id="UP000019149">
    <property type="component" value="Unassembled WGS sequence"/>
</dbReference>
<comment type="caution">
    <text evidence="1">The sequence shown here is derived from an EMBL/GenBank/DDBJ whole genome shotgun (WGS) entry which is preliminary data.</text>
</comment>
<dbReference type="EMBL" id="APAU02000058">
    <property type="protein sequence ID" value="EUB58650.1"/>
    <property type="molecule type" value="Genomic_DNA"/>
</dbReference>
<protein>
    <submittedName>
        <fullName evidence="1">Uncharacterized protein</fullName>
    </submittedName>
</protein>
<keyword evidence="2" id="KW-1185">Reference proteome</keyword>
<sequence>MVFNTHSLRAANTVKHKVNLSYPIGGSSTFRPVYSMGKVYGSFKMPNDAPRNFKPCALQYSLLNESFWNQWILCHIFITTK</sequence>
<name>W6UBY8_ECHGR</name>
<organism evidence="1 2">
    <name type="scientific">Echinococcus granulosus</name>
    <name type="common">Hydatid tapeworm</name>
    <dbReference type="NCBI Taxonomy" id="6210"/>
    <lineage>
        <taxon>Eukaryota</taxon>
        <taxon>Metazoa</taxon>
        <taxon>Spiralia</taxon>
        <taxon>Lophotrochozoa</taxon>
        <taxon>Platyhelminthes</taxon>
        <taxon>Cestoda</taxon>
        <taxon>Eucestoda</taxon>
        <taxon>Cyclophyllidea</taxon>
        <taxon>Taeniidae</taxon>
        <taxon>Echinococcus</taxon>
        <taxon>Echinococcus granulosus group</taxon>
    </lineage>
</organism>
<evidence type="ECO:0000313" key="1">
    <source>
        <dbReference type="EMBL" id="EUB58650.1"/>
    </source>
</evidence>
<accession>W6UBY8</accession>
<dbReference type="GeneID" id="36342248"/>
<dbReference type="KEGG" id="egl:EGR_06533"/>
<reference evidence="1 2" key="1">
    <citation type="journal article" date="2013" name="Nat. Genet.">
        <title>The genome of the hydatid tapeworm Echinococcus granulosus.</title>
        <authorList>
            <person name="Zheng H."/>
            <person name="Zhang W."/>
            <person name="Zhang L."/>
            <person name="Zhang Z."/>
            <person name="Li J."/>
            <person name="Lu G."/>
            <person name="Zhu Y."/>
            <person name="Wang Y."/>
            <person name="Huang Y."/>
            <person name="Liu J."/>
            <person name="Kang H."/>
            <person name="Chen J."/>
            <person name="Wang L."/>
            <person name="Chen A."/>
            <person name="Yu S."/>
            <person name="Gao Z."/>
            <person name="Jin L."/>
            <person name="Gu W."/>
            <person name="Wang Z."/>
            <person name="Zhao L."/>
            <person name="Shi B."/>
            <person name="Wen H."/>
            <person name="Lin R."/>
            <person name="Jones M.K."/>
            <person name="Brejova B."/>
            <person name="Vinar T."/>
            <person name="Zhao G."/>
            <person name="McManus D.P."/>
            <person name="Chen Z."/>
            <person name="Zhou Y."/>
            <person name="Wang S."/>
        </authorList>
    </citation>
    <scope>NUCLEOTIDE SEQUENCE [LARGE SCALE GENOMIC DNA]</scope>
</reference>
<dbReference type="RefSeq" id="XP_024349846.1">
    <property type="nucleotide sequence ID" value="XM_024495782.1"/>
</dbReference>